<organism evidence="1 2">
    <name type="scientific">Limosa lapponica baueri</name>
    <dbReference type="NCBI Taxonomy" id="1758121"/>
    <lineage>
        <taxon>Eukaryota</taxon>
        <taxon>Metazoa</taxon>
        <taxon>Chordata</taxon>
        <taxon>Craniata</taxon>
        <taxon>Vertebrata</taxon>
        <taxon>Euteleostomi</taxon>
        <taxon>Archelosauria</taxon>
        <taxon>Archosauria</taxon>
        <taxon>Dinosauria</taxon>
        <taxon>Saurischia</taxon>
        <taxon>Theropoda</taxon>
        <taxon>Coelurosauria</taxon>
        <taxon>Aves</taxon>
        <taxon>Neognathae</taxon>
        <taxon>Neoaves</taxon>
        <taxon>Charadriiformes</taxon>
        <taxon>Scolopacidae</taxon>
        <taxon>Limosa</taxon>
    </lineage>
</organism>
<keyword evidence="2" id="KW-1185">Reference proteome</keyword>
<dbReference type="Proteomes" id="UP000233556">
    <property type="component" value="Unassembled WGS sequence"/>
</dbReference>
<proteinExistence type="predicted"/>
<dbReference type="EMBL" id="KZ512240">
    <property type="protein sequence ID" value="PKU31808.1"/>
    <property type="molecule type" value="Genomic_DNA"/>
</dbReference>
<protein>
    <submittedName>
        <fullName evidence="1">Uncharacterized protein</fullName>
    </submittedName>
</protein>
<accession>A0A2I0TDB9</accession>
<evidence type="ECO:0000313" key="2">
    <source>
        <dbReference type="Proteomes" id="UP000233556"/>
    </source>
</evidence>
<name>A0A2I0TDB9_LIMLA</name>
<dbReference type="AlphaFoldDB" id="A0A2I0TDB9"/>
<reference evidence="2" key="1">
    <citation type="submission" date="2017-11" db="EMBL/GenBank/DDBJ databases">
        <authorList>
            <person name="Lima N.C."/>
            <person name="Parody-Merino A.M."/>
            <person name="Battley P.F."/>
            <person name="Fidler A.E."/>
            <person name="Prosdocimi F."/>
        </authorList>
    </citation>
    <scope>NUCLEOTIDE SEQUENCE [LARGE SCALE GENOMIC DNA]</scope>
</reference>
<evidence type="ECO:0000313" key="1">
    <source>
        <dbReference type="EMBL" id="PKU31808.1"/>
    </source>
</evidence>
<reference evidence="2" key="2">
    <citation type="submission" date="2017-12" db="EMBL/GenBank/DDBJ databases">
        <title>Genome sequence of the Bar-tailed Godwit (Limosa lapponica baueri).</title>
        <authorList>
            <person name="Lima N.C.B."/>
            <person name="Parody-Merino A.M."/>
            <person name="Battley P.F."/>
            <person name="Fidler A.E."/>
            <person name="Prosdocimi F."/>
        </authorList>
    </citation>
    <scope>NUCLEOTIDE SEQUENCE [LARGE SCALE GENOMIC DNA]</scope>
</reference>
<sequence length="150" mass="16047">MTVTPCILGWASTECWTPMATFLAAWSPPEAWPEIDDRVLVTSQAIETAMHGLPWKAASFSPDRVAVTRSIKMQLLREVPASLNPLIIPEVTNATGNVGALANILKEIGAVTSGPSVQVVNKGKLAKPKGVTSCVTRKQMWNDLVQAGVP</sequence>
<gene>
    <name evidence="1" type="ORF">llap_17887</name>
</gene>